<dbReference type="AlphaFoldDB" id="A0A915HQ83"/>
<dbReference type="Proteomes" id="UP000887565">
    <property type="component" value="Unplaced"/>
</dbReference>
<evidence type="ECO:0000313" key="1">
    <source>
        <dbReference type="Proteomes" id="UP000887565"/>
    </source>
</evidence>
<proteinExistence type="predicted"/>
<accession>A0A915HQ83</accession>
<name>A0A915HQ83_ROMCU</name>
<keyword evidence="1" id="KW-1185">Reference proteome</keyword>
<reference evidence="2" key="1">
    <citation type="submission" date="2022-11" db="UniProtKB">
        <authorList>
            <consortium name="WormBaseParasite"/>
        </authorList>
    </citation>
    <scope>IDENTIFICATION</scope>
</reference>
<organism evidence="1 2">
    <name type="scientific">Romanomermis culicivorax</name>
    <name type="common">Nematode worm</name>
    <dbReference type="NCBI Taxonomy" id="13658"/>
    <lineage>
        <taxon>Eukaryota</taxon>
        <taxon>Metazoa</taxon>
        <taxon>Ecdysozoa</taxon>
        <taxon>Nematoda</taxon>
        <taxon>Enoplea</taxon>
        <taxon>Dorylaimia</taxon>
        <taxon>Mermithida</taxon>
        <taxon>Mermithoidea</taxon>
        <taxon>Mermithidae</taxon>
        <taxon>Romanomermis</taxon>
    </lineage>
</organism>
<protein>
    <submittedName>
        <fullName evidence="2">Uncharacterized protein</fullName>
    </submittedName>
</protein>
<dbReference type="WBParaSite" id="nRc.2.0.1.t03671-RA">
    <property type="protein sequence ID" value="nRc.2.0.1.t03671-RA"/>
    <property type="gene ID" value="nRc.2.0.1.g03671"/>
</dbReference>
<evidence type="ECO:0000313" key="2">
    <source>
        <dbReference type="WBParaSite" id="nRc.2.0.1.t03671-RA"/>
    </source>
</evidence>
<sequence length="81" mass="9347">MFCNKFKAQCRNLHARELLQAKKSPSIMDHFVSSNMNFLAPAMQLIVEKSFDRLLTINYRDLKRNMKIICPVISKNSADGD</sequence>